<keyword evidence="11" id="KW-0256">Endoplasmic reticulum</keyword>
<evidence type="ECO:0000256" key="8">
    <source>
        <dbReference type="ARBA" id="ARBA00022723"/>
    </source>
</evidence>
<keyword evidence="19" id="KW-1185">Reference proteome</keyword>
<dbReference type="Pfam" id="PF25563">
    <property type="entry name" value="TPR_SYVN1_N"/>
    <property type="match status" value="1"/>
</dbReference>
<dbReference type="InterPro" id="IPR057992">
    <property type="entry name" value="TPR_SYVN1_N"/>
</dbReference>
<feature type="transmembrane region" description="Helical" evidence="16">
    <location>
        <begin position="39"/>
        <end position="63"/>
    </location>
</feature>
<evidence type="ECO:0000256" key="3">
    <source>
        <dbReference type="ARBA" id="ARBA00004906"/>
    </source>
</evidence>
<proteinExistence type="inferred from homology"/>
<dbReference type="SUPFAM" id="SSF57850">
    <property type="entry name" value="RING/U-box"/>
    <property type="match status" value="1"/>
</dbReference>
<dbReference type="InterPro" id="IPR013083">
    <property type="entry name" value="Znf_RING/FYVE/PHD"/>
</dbReference>
<evidence type="ECO:0000256" key="5">
    <source>
        <dbReference type="ARBA" id="ARBA00012483"/>
    </source>
</evidence>
<dbReference type="Proteomes" id="UP001648503">
    <property type="component" value="Unassembled WGS sequence"/>
</dbReference>
<evidence type="ECO:0000256" key="12">
    <source>
        <dbReference type="ARBA" id="ARBA00022833"/>
    </source>
</evidence>
<sequence length="525" mass="58242">MTVLGSVSIVLSSLVLYTALLKRHGSVFGACVHLAQSSGSLLILSTTALYSTFLVGQTLQTLFFGNLRAIEVEHLYERCWSSIMDTCIAMTIFRYEFEWRFVVFFVFLLFVKVFHWICADKVDYMEQSTHIPLSFHIRTIAAMSLLLLVDISFIGYAVSSIITHGPTMMILFAFEYSIMLVVICSIFTKYILHSIDLQNETPWEEKSIYFFYVELTVDFLKLLGYSVFFLTIMHYYSIPLHIVRDLYMTLRSFIRRCGDLIKYHRATANMDQRYPNATATELATMDRVCIICREEMVAVPGNAPPAEAVGIAARAAAAVGAVGVGGVANRINPNTPKRLPCGHVFHFRCLRSWLERQQACPTCRRSVMDIPAQAPVQPAAVNPVAAVNPIAANANDNVPQPAGAVHPHQYPQAPPAAMYPGGHNPVPENLPVYGVPAPIYLTPLGPAPSSMLMPQNLMIPTTPLESLTDAELCAMEGTSRNAIIQRLEAIGRIQAQLAGITAQFNQILHMLPTETPVDESHNTNE</sequence>
<evidence type="ECO:0000259" key="17">
    <source>
        <dbReference type="PROSITE" id="PS50089"/>
    </source>
</evidence>
<gene>
    <name evidence="18" type="ORF">BASA50_004017</name>
</gene>
<evidence type="ECO:0000256" key="9">
    <source>
        <dbReference type="ARBA" id="ARBA00022771"/>
    </source>
</evidence>
<comment type="catalytic activity">
    <reaction evidence="1">
        <text>S-ubiquitinyl-[E2 ubiquitin-conjugating enzyme]-L-cysteine + [acceptor protein]-L-lysine = [E2 ubiquitin-conjugating enzyme]-L-cysteine + N(6)-ubiquitinyl-[acceptor protein]-L-lysine.</text>
        <dbReference type="EC" id="2.3.2.27"/>
    </reaction>
</comment>
<keyword evidence="10" id="KW-0833">Ubl conjugation pathway</keyword>
<dbReference type="Gene3D" id="3.30.40.10">
    <property type="entry name" value="Zinc/RING finger domain, C3HC4 (zinc finger)"/>
    <property type="match status" value="1"/>
</dbReference>
<evidence type="ECO:0000256" key="13">
    <source>
        <dbReference type="ARBA" id="ARBA00022989"/>
    </source>
</evidence>
<dbReference type="InterPro" id="IPR001841">
    <property type="entry name" value="Znf_RING"/>
</dbReference>
<dbReference type="EMBL" id="JAFCIX010000116">
    <property type="protein sequence ID" value="KAH6598136.1"/>
    <property type="molecule type" value="Genomic_DNA"/>
</dbReference>
<evidence type="ECO:0000256" key="4">
    <source>
        <dbReference type="ARBA" id="ARBA00010089"/>
    </source>
</evidence>
<feature type="domain" description="RING-type" evidence="17">
    <location>
        <begin position="289"/>
        <end position="364"/>
    </location>
</feature>
<feature type="transmembrane region" description="Helical" evidence="16">
    <location>
        <begin position="99"/>
        <end position="119"/>
    </location>
</feature>
<evidence type="ECO:0000313" key="18">
    <source>
        <dbReference type="EMBL" id="KAH6598136.1"/>
    </source>
</evidence>
<evidence type="ECO:0000256" key="15">
    <source>
        <dbReference type="PROSITE-ProRule" id="PRU00175"/>
    </source>
</evidence>
<dbReference type="CDD" id="cd16479">
    <property type="entry name" value="RING-H2_synoviolin"/>
    <property type="match status" value="1"/>
</dbReference>
<dbReference type="SMART" id="SM00184">
    <property type="entry name" value="RING"/>
    <property type="match status" value="1"/>
</dbReference>
<accession>A0ABQ8FJW4</accession>
<comment type="pathway">
    <text evidence="3">Protein modification; protein ubiquitination.</text>
</comment>
<comment type="similarity">
    <text evidence="4">Belongs to the HRD1 family.</text>
</comment>
<comment type="subcellular location">
    <subcellularLocation>
        <location evidence="2">Endoplasmic reticulum membrane</location>
        <topology evidence="2">Multi-pass membrane protein</topology>
    </subcellularLocation>
</comment>
<evidence type="ECO:0000313" key="19">
    <source>
        <dbReference type="Proteomes" id="UP001648503"/>
    </source>
</evidence>
<organism evidence="18 19">
    <name type="scientific">Batrachochytrium salamandrivorans</name>
    <dbReference type="NCBI Taxonomy" id="1357716"/>
    <lineage>
        <taxon>Eukaryota</taxon>
        <taxon>Fungi</taxon>
        <taxon>Fungi incertae sedis</taxon>
        <taxon>Chytridiomycota</taxon>
        <taxon>Chytridiomycota incertae sedis</taxon>
        <taxon>Chytridiomycetes</taxon>
        <taxon>Rhizophydiales</taxon>
        <taxon>Rhizophydiales incertae sedis</taxon>
        <taxon>Batrachochytrium</taxon>
    </lineage>
</organism>
<evidence type="ECO:0000256" key="2">
    <source>
        <dbReference type="ARBA" id="ARBA00004477"/>
    </source>
</evidence>
<keyword evidence="14 16" id="KW-0472">Membrane</keyword>
<keyword evidence="7 16" id="KW-0812">Transmembrane</keyword>
<dbReference type="Pfam" id="PF13639">
    <property type="entry name" value="zf-RING_2"/>
    <property type="match status" value="1"/>
</dbReference>
<keyword evidence="9 15" id="KW-0863">Zinc-finger</keyword>
<name>A0ABQ8FJW4_9FUNG</name>
<dbReference type="PANTHER" id="PTHR22763">
    <property type="entry name" value="RING ZINC FINGER PROTEIN"/>
    <property type="match status" value="1"/>
</dbReference>
<dbReference type="InterPro" id="IPR050731">
    <property type="entry name" value="HRD1_E3_ubiq-ligases"/>
</dbReference>
<evidence type="ECO:0000256" key="1">
    <source>
        <dbReference type="ARBA" id="ARBA00000900"/>
    </source>
</evidence>
<dbReference type="InterPro" id="IPR058051">
    <property type="entry name" value="Znf_RING_synoviolin"/>
</dbReference>
<feature type="transmembrane region" description="Helical" evidence="16">
    <location>
        <begin position="140"/>
        <end position="162"/>
    </location>
</feature>
<dbReference type="EC" id="2.3.2.27" evidence="5"/>
<evidence type="ECO:0000256" key="16">
    <source>
        <dbReference type="SAM" id="Phobius"/>
    </source>
</evidence>
<dbReference type="PANTHER" id="PTHR22763:SF184">
    <property type="entry name" value="E3 UBIQUITIN-PROTEIN LIGASE SYNOVIOLIN"/>
    <property type="match status" value="1"/>
</dbReference>
<evidence type="ECO:0000256" key="10">
    <source>
        <dbReference type="ARBA" id="ARBA00022786"/>
    </source>
</evidence>
<evidence type="ECO:0000256" key="7">
    <source>
        <dbReference type="ARBA" id="ARBA00022692"/>
    </source>
</evidence>
<evidence type="ECO:0000256" key="6">
    <source>
        <dbReference type="ARBA" id="ARBA00022679"/>
    </source>
</evidence>
<evidence type="ECO:0000256" key="14">
    <source>
        <dbReference type="ARBA" id="ARBA00023136"/>
    </source>
</evidence>
<dbReference type="PROSITE" id="PS50089">
    <property type="entry name" value="ZF_RING_2"/>
    <property type="match status" value="1"/>
</dbReference>
<keyword evidence="13 16" id="KW-1133">Transmembrane helix</keyword>
<keyword evidence="12" id="KW-0862">Zinc</keyword>
<keyword evidence="6" id="KW-0808">Transferase</keyword>
<feature type="transmembrane region" description="Helical" evidence="16">
    <location>
        <begin position="168"/>
        <end position="188"/>
    </location>
</feature>
<reference evidence="18 19" key="1">
    <citation type="submission" date="2021-02" db="EMBL/GenBank/DDBJ databases">
        <title>Variation within the Batrachochytrium salamandrivorans European outbreak.</title>
        <authorList>
            <person name="Kelly M."/>
            <person name="Pasmans F."/>
            <person name="Shea T.P."/>
            <person name="Munoz J.F."/>
            <person name="Carranza S."/>
            <person name="Cuomo C.A."/>
            <person name="Martel A."/>
        </authorList>
    </citation>
    <scope>NUCLEOTIDE SEQUENCE [LARGE SCALE GENOMIC DNA]</scope>
    <source>
        <strain evidence="18 19">AMFP18/2</strain>
    </source>
</reference>
<evidence type="ECO:0000256" key="11">
    <source>
        <dbReference type="ARBA" id="ARBA00022824"/>
    </source>
</evidence>
<keyword evidence="8" id="KW-0479">Metal-binding</keyword>
<comment type="caution">
    <text evidence="18">The sequence shown here is derived from an EMBL/GenBank/DDBJ whole genome shotgun (WGS) entry which is preliminary data.</text>
</comment>
<feature type="transmembrane region" description="Helical" evidence="16">
    <location>
        <begin position="209"/>
        <end position="236"/>
    </location>
</feature>
<protein>
    <recommendedName>
        <fullName evidence="5">RING-type E3 ubiquitin transferase</fullName>
        <ecNumber evidence="5">2.3.2.27</ecNumber>
    </recommendedName>
</protein>